<evidence type="ECO:0000313" key="2">
    <source>
        <dbReference type="EMBL" id="KAJ6439620.1"/>
    </source>
</evidence>
<name>A0AB34FN37_9HYPO</name>
<reference evidence="2" key="1">
    <citation type="submission" date="2023-01" db="EMBL/GenBank/DDBJ databases">
        <title>The growth and conidiation of Purpureocillium lavendulum are regulated by nitrogen source and histone H3K14 acetylation.</title>
        <authorList>
            <person name="Tang P."/>
            <person name="Han J."/>
            <person name="Zhang C."/>
            <person name="Tang P."/>
            <person name="Qi F."/>
            <person name="Zhang K."/>
            <person name="Liang L."/>
        </authorList>
    </citation>
    <scope>NUCLEOTIDE SEQUENCE</scope>
    <source>
        <strain evidence="2">YMF1.00683</strain>
    </source>
</reference>
<keyword evidence="1" id="KW-0812">Transmembrane</keyword>
<gene>
    <name evidence="2" type="ORF">O9K51_07510</name>
</gene>
<keyword evidence="1" id="KW-1133">Transmembrane helix</keyword>
<proteinExistence type="predicted"/>
<organism evidence="2 3">
    <name type="scientific">Purpureocillium lavendulum</name>
    <dbReference type="NCBI Taxonomy" id="1247861"/>
    <lineage>
        <taxon>Eukaryota</taxon>
        <taxon>Fungi</taxon>
        <taxon>Dikarya</taxon>
        <taxon>Ascomycota</taxon>
        <taxon>Pezizomycotina</taxon>
        <taxon>Sordariomycetes</taxon>
        <taxon>Hypocreomycetidae</taxon>
        <taxon>Hypocreales</taxon>
        <taxon>Ophiocordycipitaceae</taxon>
        <taxon>Purpureocillium</taxon>
    </lineage>
</organism>
<sequence length="199" mass="22106">MADFEWLRKVGATAEAVAVLNDQPQLFVTLILVIVGLAVQCLLIWYIHFATLKPEQKKKKAKDNGKAAPAARRYTLYLTFAAHDGYAQCRLDKISDLFRIEQAIGRGTQLALALCFIDPLIRACWVNIDAPNKNFDSFVIGRSQHMRMACTHSAYPDLMSGDQIQQVGTRAGRTESCGELEKERAMNRDLYALGAAGQA</sequence>
<keyword evidence="3" id="KW-1185">Reference proteome</keyword>
<protein>
    <submittedName>
        <fullName evidence="2">SPX domain-containing protein</fullName>
    </submittedName>
</protein>
<dbReference type="AlphaFoldDB" id="A0AB34FN37"/>
<dbReference type="EMBL" id="JAQHRD010000006">
    <property type="protein sequence ID" value="KAJ6439620.1"/>
    <property type="molecule type" value="Genomic_DNA"/>
</dbReference>
<feature type="transmembrane region" description="Helical" evidence="1">
    <location>
        <begin position="26"/>
        <end position="49"/>
    </location>
</feature>
<dbReference type="Proteomes" id="UP001163105">
    <property type="component" value="Unassembled WGS sequence"/>
</dbReference>
<keyword evidence="1" id="KW-0472">Membrane</keyword>
<evidence type="ECO:0000313" key="3">
    <source>
        <dbReference type="Proteomes" id="UP001163105"/>
    </source>
</evidence>
<comment type="caution">
    <text evidence="2">The sequence shown here is derived from an EMBL/GenBank/DDBJ whole genome shotgun (WGS) entry which is preliminary data.</text>
</comment>
<evidence type="ECO:0000256" key="1">
    <source>
        <dbReference type="SAM" id="Phobius"/>
    </source>
</evidence>
<accession>A0AB34FN37</accession>